<dbReference type="Proteomes" id="UP000824890">
    <property type="component" value="Unassembled WGS sequence"/>
</dbReference>
<accession>A0ABQ8AAT8</accession>
<reference evidence="1 2" key="1">
    <citation type="submission" date="2021-05" db="EMBL/GenBank/DDBJ databases">
        <title>Genome Assembly of Synthetic Allotetraploid Brassica napus Reveals Homoeologous Exchanges between Subgenomes.</title>
        <authorList>
            <person name="Davis J.T."/>
        </authorList>
    </citation>
    <scope>NUCLEOTIDE SEQUENCE [LARGE SCALE GENOMIC DNA]</scope>
    <source>
        <strain evidence="2">cv. Da-Ae</strain>
        <tissue evidence="1">Seedling</tissue>
    </source>
</reference>
<gene>
    <name evidence="1" type="ORF">HID58_052106</name>
</gene>
<proteinExistence type="predicted"/>
<comment type="caution">
    <text evidence="1">The sequence shown here is derived from an EMBL/GenBank/DDBJ whole genome shotgun (WGS) entry which is preliminary data.</text>
</comment>
<organism evidence="1 2">
    <name type="scientific">Brassica napus</name>
    <name type="common">Rape</name>
    <dbReference type="NCBI Taxonomy" id="3708"/>
    <lineage>
        <taxon>Eukaryota</taxon>
        <taxon>Viridiplantae</taxon>
        <taxon>Streptophyta</taxon>
        <taxon>Embryophyta</taxon>
        <taxon>Tracheophyta</taxon>
        <taxon>Spermatophyta</taxon>
        <taxon>Magnoliopsida</taxon>
        <taxon>eudicotyledons</taxon>
        <taxon>Gunneridae</taxon>
        <taxon>Pentapetalae</taxon>
        <taxon>rosids</taxon>
        <taxon>malvids</taxon>
        <taxon>Brassicales</taxon>
        <taxon>Brassicaceae</taxon>
        <taxon>Brassiceae</taxon>
        <taxon>Brassica</taxon>
    </lineage>
</organism>
<evidence type="ECO:0000313" key="1">
    <source>
        <dbReference type="EMBL" id="KAH0889677.1"/>
    </source>
</evidence>
<dbReference type="EMBL" id="JAGKQM010000013">
    <property type="protein sequence ID" value="KAH0889677.1"/>
    <property type="molecule type" value="Genomic_DNA"/>
</dbReference>
<name>A0ABQ8AAT8_BRANA</name>
<evidence type="ECO:0000313" key="2">
    <source>
        <dbReference type="Proteomes" id="UP000824890"/>
    </source>
</evidence>
<protein>
    <submittedName>
        <fullName evidence="1">Uncharacterized protein</fullName>
    </submittedName>
</protein>
<sequence>MISTSMAQDGFIASKDVLTREQLLVEELQPLALISSLNLPKQAKTSKMEVYHSSSATAVGA</sequence>
<keyword evidence="2" id="KW-1185">Reference proteome</keyword>